<evidence type="ECO:0000313" key="4">
    <source>
        <dbReference type="Proteomes" id="UP000054988"/>
    </source>
</evidence>
<dbReference type="EMBL" id="LATX01000315">
    <property type="protein sequence ID" value="KTB46571.1"/>
    <property type="molecule type" value="Genomic_DNA"/>
</dbReference>
<protein>
    <submittedName>
        <fullName evidence="3">Uncharacterized protein</fullName>
    </submittedName>
</protein>
<evidence type="ECO:0000313" key="3">
    <source>
        <dbReference type="EMBL" id="KTB46571.1"/>
    </source>
</evidence>
<dbReference type="InterPro" id="IPR036249">
    <property type="entry name" value="Thioredoxin-like_sf"/>
</dbReference>
<feature type="domain" description="GST N-terminal" evidence="1">
    <location>
        <begin position="20"/>
        <end position="90"/>
    </location>
</feature>
<dbReference type="SUPFAM" id="SSF52833">
    <property type="entry name" value="Thioredoxin-like"/>
    <property type="match status" value="1"/>
</dbReference>
<evidence type="ECO:0000259" key="1">
    <source>
        <dbReference type="Pfam" id="PF13417"/>
    </source>
</evidence>
<comment type="caution">
    <text evidence="3">The sequence shown here is derived from an EMBL/GenBank/DDBJ whole genome shotgun (WGS) entry which is preliminary data.</text>
</comment>
<feature type="domain" description="Glutathione S-transferase UstS-like C-terminal" evidence="2">
    <location>
        <begin position="99"/>
        <end position="220"/>
    </location>
</feature>
<name>A0A0W0GDE7_MONRR</name>
<dbReference type="Gene3D" id="3.40.30.10">
    <property type="entry name" value="Glutaredoxin"/>
    <property type="match status" value="1"/>
</dbReference>
<dbReference type="InterPro" id="IPR054416">
    <property type="entry name" value="GST_UstS-like_C"/>
</dbReference>
<accession>A0A0W0GDE7</accession>
<organism evidence="3 4">
    <name type="scientific">Moniliophthora roreri</name>
    <name type="common">Frosty pod rot fungus</name>
    <name type="synonym">Monilia roreri</name>
    <dbReference type="NCBI Taxonomy" id="221103"/>
    <lineage>
        <taxon>Eukaryota</taxon>
        <taxon>Fungi</taxon>
        <taxon>Dikarya</taxon>
        <taxon>Basidiomycota</taxon>
        <taxon>Agaricomycotina</taxon>
        <taxon>Agaricomycetes</taxon>
        <taxon>Agaricomycetidae</taxon>
        <taxon>Agaricales</taxon>
        <taxon>Marasmiineae</taxon>
        <taxon>Marasmiaceae</taxon>
        <taxon>Moniliophthora</taxon>
    </lineage>
</organism>
<proteinExistence type="predicted"/>
<gene>
    <name evidence="3" type="ORF">WG66_863</name>
</gene>
<dbReference type="InterPro" id="IPR004045">
    <property type="entry name" value="Glutathione_S-Trfase_N"/>
</dbReference>
<dbReference type="Pfam" id="PF22041">
    <property type="entry name" value="GST_C_7"/>
    <property type="match status" value="1"/>
</dbReference>
<dbReference type="AlphaFoldDB" id="A0A0W0GDE7"/>
<sequence length="225" mass="25444">MSAHFPSMMGYRPILANYTLRHKDISYTRASISFESVEPTAKSVGAPHTSINADGTPKYTVPFIYDSTHQVAVSDSFLIAEYLDKAYPETPKVITTGSRAFADLVFDKFKPLLYVMAPKFREYMTPELIEGQRKAYGDAAVSIKLNREEEDAAWEQVHTNLERIKWEEGHHYVTGDKPVFEDFVLAAYVGCVQDVYGAESEEWREVSKWLDGQLGQLVEKICGQA</sequence>
<reference evidence="3 4" key="1">
    <citation type="submission" date="2015-12" db="EMBL/GenBank/DDBJ databases">
        <title>Draft genome sequence of Moniliophthora roreri, the causal agent of frosty pod rot of cacao.</title>
        <authorList>
            <person name="Aime M.C."/>
            <person name="Diaz-Valderrama J.R."/>
            <person name="Kijpornyongpan T."/>
            <person name="Phillips-Mora W."/>
        </authorList>
    </citation>
    <scope>NUCLEOTIDE SEQUENCE [LARGE SCALE GENOMIC DNA]</scope>
    <source>
        <strain evidence="3 4">MCA 2952</strain>
    </source>
</reference>
<dbReference type="Gene3D" id="1.20.1050.10">
    <property type="match status" value="1"/>
</dbReference>
<evidence type="ECO:0000259" key="2">
    <source>
        <dbReference type="Pfam" id="PF22041"/>
    </source>
</evidence>
<dbReference type="Pfam" id="PF13417">
    <property type="entry name" value="GST_N_3"/>
    <property type="match status" value="1"/>
</dbReference>
<dbReference type="Proteomes" id="UP000054988">
    <property type="component" value="Unassembled WGS sequence"/>
</dbReference>